<dbReference type="SMART" id="SM00863">
    <property type="entry name" value="tRNA_SAD"/>
    <property type="match status" value="1"/>
</dbReference>
<dbReference type="RefSeq" id="WP_167939953.1">
    <property type="nucleotide sequence ID" value="NZ_JAATJA010000001.1"/>
</dbReference>
<keyword evidence="5" id="KW-0436">Ligase</keyword>
<protein>
    <submittedName>
        <fullName evidence="5">Alanyl-tRNA synthetase</fullName>
    </submittedName>
</protein>
<dbReference type="SUPFAM" id="SSF55186">
    <property type="entry name" value="ThrRS/AlaRS common domain"/>
    <property type="match status" value="1"/>
</dbReference>
<evidence type="ECO:0000256" key="3">
    <source>
        <dbReference type="ARBA" id="ARBA00022833"/>
    </source>
</evidence>
<dbReference type="PANTHER" id="PTHR43462:SF1">
    <property type="entry name" value="ALANYL-TRNA EDITING PROTEIN AARSD1"/>
    <property type="match status" value="1"/>
</dbReference>
<keyword evidence="3" id="KW-0862">Zinc</keyword>
<dbReference type="GO" id="GO:0043039">
    <property type="term" value="P:tRNA aminoacylation"/>
    <property type="evidence" value="ECO:0007669"/>
    <property type="project" value="InterPro"/>
</dbReference>
<dbReference type="AlphaFoldDB" id="A0A846QN66"/>
<comment type="caution">
    <text evidence="5">The sequence shown here is derived from an EMBL/GenBank/DDBJ whole genome shotgun (WGS) entry which is preliminary data.</text>
</comment>
<dbReference type="GO" id="GO:0046872">
    <property type="term" value="F:metal ion binding"/>
    <property type="evidence" value="ECO:0007669"/>
    <property type="project" value="UniProtKB-KW"/>
</dbReference>
<evidence type="ECO:0000313" key="6">
    <source>
        <dbReference type="Proteomes" id="UP000580856"/>
    </source>
</evidence>
<name>A0A846QN66_9BACT</name>
<dbReference type="Pfam" id="PF07973">
    <property type="entry name" value="tRNA_SAD"/>
    <property type="match status" value="1"/>
</dbReference>
<keyword evidence="2" id="KW-0479">Metal-binding</keyword>
<dbReference type="PANTHER" id="PTHR43462">
    <property type="entry name" value="ALANYL-TRNA EDITING PROTEIN"/>
    <property type="match status" value="1"/>
</dbReference>
<dbReference type="InterPro" id="IPR012947">
    <property type="entry name" value="tRNA_SAD"/>
</dbReference>
<dbReference type="InterPro" id="IPR018163">
    <property type="entry name" value="Thr/Ala-tRNA-synth_IIc_edit"/>
</dbReference>
<reference evidence="5 6" key="1">
    <citation type="submission" date="2020-03" db="EMBL/GenBank/DDBJ databases">
        <title>Genomic Encyclopedia of Type Strains, Phase IV (KMG-IV): sequencing the most valuable type-strain genomes for metagenomic binning, comparative biology and taxonomic classification.</title>
        <authorList>
            <person name="Goeker M."/>
        </authorList>
    </citation>
    <scope>NUCLEOTIDE SEQUENCE [LARGE SCALE GENOMIC DNA]</scope>
    <source>
        <strain evidence="5 6">DSM 24233</strain>
    </source>
</reference>
<dbReference type="GO" id="GO:0005524">
    <property type="term" value="F:ATP binding"/>
    <property type="evidence" value="ECO:0007669"/>
    <property type="project" value="InterPro"/>
</dbReference>
<evidence type="ECO:0000313" key="5">
    <source>
        <dbReference type="EMBL" id="NJB66855.1"/>
    </source>
</evidence>
<evidence type="ECO:0000256" key="2">
    <source>
        <dbReference type="ARBA" id="ARBA00022723"/>
    </source>
</evidence>
<comment type="cofactor">
    <cofactor evidence="1">
        <name>Zn(2+)</name>
        <dbReference type="ChEBI" id="CHEBI:29105"/>
    </cofactor>
</comment>
<organism evidence="5 6">
    <name type="scientific">Desulfobaculum xiamenense</name>
    <dbReference type="NCBI Taxonomy" id="995050"/>
    <lineage>
        <taxon>Bacteria</taxon>
        <taxon>Pseudomonadati</taxon>
        <taxon>Thermodesulfobacteriota</taxon>
        <taxon>Desulfovibrionia</taxon>
        <taxon>Desulfovibrionales</taxon>
        <taxon>Desulfovibrionaceae</taxon>
        <taxon>Desulfobaculum</taxon>
    </lineage>
</organism>
<evidence type="ECO:0000256" key="1">
    <source>
        <dbReference type="ARBA" id="ARBA00001947"/>
    </source>
</evidence>
<dbReference type="GO" id="GO:0004812">
    <property type="term" value="F:aminoacyl-tRNA ligase activity"/>
    <property type="evidence" value="ECO:0007669"/>
    <property type="project" value="UniProtKB-KW"/>
</dbReference>
<keyword evidence="6" id="KW-1185">Reference proteome</keyword>
<accession>A0A846QN66</accession>
<feature type="domain" description="Threonyl/alanyl tRNA synthetase SAD" evidence="4">
    <location>
        <begin position="98"/>
        <end position="140"/>
    </location>
</feature>
<dbReference type="EMBL" id="JAATJA010000001">
    <property type="protein sequence ID" value="NJB66855.1"/>
    <property type="molecule type" value="Genomic_DNA"/>
</dbReference>
<dbReference type="Gene3D" id="3.30.980.10">
    <property type="entry name" value="Threonyl-trna Synthetase, Chain A, domain 2"/>
    <property type="match status" value="1"/>
</dbReference>
<proteinExistence type="predicted"/>
<dbReference type="GO" id="GO:0002161">
    <property type="term" value="F:aminoacyl-tRNA deacylase activity"/>
    <property type="evidence" value="ECO:0007669"/>
    <property type="project" value="UniProtKB-ARBA"/>
</dbReference>
<dbReference type="Proteomes" id="UP000580856">
    <property type="component" value="Unassembled WGS sequence"/>
</dbReference>
<evidence type="ECO:0000259" key="4">
    <source>
        <dbReference type="SMART" id="SM00863"/>
    </source>
</evidence>
<keyword evidence="5" id="KW-0030">Aminoacyl-tRNA synthetase</keyword>
<dbReference type="InterPro" id="IPR051335">
    <property type="entry name" value="Alanyl-tRNA_Editing_Enzymes"/>
</dbReference>
<sequence>MSKDYAPRMHSAEHILNGTMVRVFGCERSFSAHINKKKSKCDYHFARPLTDAEISDIEARVNAVIDGKLDVRAEMMPRSEAERTFNLSRLPEDAGEALRIVLIGDYDACPCIGEHVDNTAEIGAFRVISHTFEDGVLRIRYRLDDPA</sequence>
<gene>
    <name evidence="5" type="ORF">GGQ74_000495</name>
</gene>